<organism evidence="2 3">
    <name type="scientific">Roseobacter litoralis (strain ATCC 49566 / DSM 6996 / JCM 21268 / NBRC 15278 / OCh 149)</name>
    <dbReference type="NCBI Taxonomy" id="391595"/>
    <lineage>
        <taxon>Bacteria</taxon>
        <taxon>Pseudomonadati</taxon>
        <taxon>Pseudomonadota</taxon>
        <taxon>Alphaproteobacteria</taxon>
        <taxon>Rhodobacterales</taxon>
        <taxon>Roseobacteraceae</taxon>
        <taxon>Roseobacter</taxon>
    </lineage>
</organism>
<dbReference type="Gene3D" id="3.40.30.10">
    <property type="entry name" value="Glutaredoxin"/>
    <property type="match status" value="1"/>
</dbReference>
<feature type="domain" description="Thioredoxin-like fold" evidence="1">
    <location>
        <begin position="19"/>
        <end position="114"/>
    </location>
</feature>
<dbReference type="InterPro" id="IPR036249">
    <property type="entry name" value="Thioredoxin-like_sf"/>
</dbReference>
<dbReference type="eggNOG" id="COG0625">
    <property type="taxonomic scope" value="Bacteria"/>
</dbReference>
<sequence length="231" mass="25533">MMIKLLTFPPAFGLFAASPFCVKAAYLLNMSGQKWEREDILDPRKMPYGKLPAIRAGDRLIADSDRIQAYLESEGADFNKGLSDLDKANARAFIRMSEEHLYFHLVLDRWADDAIWPKVRDVYFSQVPPGLRHVIAASVRRKTLSGLHAQGLGRLSQEERLARIEPDIDAITVRLRHSKFLFGDQPTAADASVAPMLAAATASPGVTPMGRMISGNEVLMTYIAGVEESCG</sequence>
<dbReference type="SFLD" id="SFLDG01200">
    <property type="entry name" value="SUF1.1"/>
    <property type="match status" value="1"/>
</dbReference>
<dbReference type="InterPro" id="IPR012336">
    <property type="entry name" value="Thioredoxin-like_fold"/>
</dbReference>
<reference evidence="2 3" key="1">
    <citation type="journal article" date="2011" name="BMC Genomics">
        <title>Comparative genome analysis and genome-guided physiological analysis of Roseobacter litoralis.</title>
        <authorList>
            <person name="Kalhoefer D."/>
            <person name="Thole S."/>
            <person name="Voget S."/>
            <person name="Lehmann R."/>
            <person name="Liesegang H."/>
            <person name="Wollher A."/>
            <person name="Daniel R."/>
            <person name="Simon M."/>
            <person name="Brinkhoff T."/>
        </authorList>
    </citation>
    <scope>NUCLEOTIDE SEQUENCE [LARGE SCALE GENOMIC DNA]</scope>
    <source>
        <strain evidence="3">ATCC 49566 / DSM 6996 / JCM 21268 / NBRC 15278 / OCh 149</strain>
    </source>
</reference>
<gene>
    <name evidence="2" type="ordered locus">RLO149_c043850</name>
</gene>
<dbReference type="STRING" id="391595.RLO149_c043850"/>
<keyword evidence="3" id="KW-1185">Reference proteome</keyword>
<dbReference type="EMBL" id="CP002623">
    <property type="protein sequence ID" value="AEI96277.1"/>
    <property type="molecule type" value="Genomic_DNA"/>
</dbReference>
<dbReference type="GO" id="GO:0005737">
    <property type="term" value="C:cytoplasm"/>
    <property type="evidence" value="ECO:0007669"/>
    <property type="project" value="TreeGrafter"/>
</dbReference>
<dbReference type="HOGENOM" id="CLU_044137_1_2_5"/>
<dbReference type="SUPFAM" id="SSF47616">
    <property type="entry name" value="GST C-terminal domain-like"/>
    <property type="match status" value="1"/>
</dbReference>
<dbReference type="AlphaFoldDB" id="F7ZJ32"/>
<dbReference type="Pfam" id="PF17172">
    <property type="entry name" value="GST_N_4"/>
    <property type="match status" value="1"/>
</dbReference>
<dbReference type="KEGG" id="rli:RLO149_c043850"/>
<dbReference type="InterPro" id="IPR050931">
    <property type="entry name" value="Mito_Protein_Transport_Metaxin"/>
</dbReference>
<dbReference type="PANTHER" id="PTHR12289">
    <property type="entry name" value="METAXIN RELATED"/>
    <property type="match status" value="1"/>
</dbReference>
<dbReference type="InterPro" id="IPR036282">
    <property type="entry name" value="Glutathione-S-Trfase_C_sf"/>
</dbReference>
<dbReference type="InterPro" id="IPR040079">
    <property type="entry name" value="Glutathione_S-Trfase"/>
</dbReference>
<evidence type="ECO:0000259" key="1">
    <source>
        <dbReference type="Pfam" id="PF17172"/>
    </source>
</evidence>
<dbReference type="Proteomes" id="UP000001353">
    <property type="component" value="Chromosome"/>
</dbReference>
<evidence type="ECO:0000313" key="3">
    <source>
        <dbReference type="Proteomes" id="UP000001353"/>
    </source>
</evidence>
<evidence type="ECO:0000313" key="2">
    <source>
        <dbReference type="EMBL" id="AEI96277.1"/>
    </source>
</evidence>
<proteinExistence type="predicted"/>
<dbReference type="Gene3D" id="1.20.1050.10">
    <property type="match status" value="1"/>
</dbReference>
<dbReference type="SFLD" id="SFLDG01180">
    <property type="entry name" value="SUF1"/>
    <property type="match status" value="1"/>
</dbReference>
<accession>F7ZJ32</accession>
<protein>
    <recommendedName>
        <fullName evidence="1">Thioredoxin-like fold domain-containing protein</fullName>
    </recommendedName>
</protein>
<dbReference type="SUPFAM" id="SSF52833">
    <property type="entry name" value="Thioredoxin-like"/>
    <property type="match status" value="1"/>
</dbReference>
<dbReference type="InterPro" id="IPR026928">
    <property type="entry name" value="FAX/IsoI-like"/>
</dbReference>
<dbReference type="Pfam" id="PF13410">
    <property type="entry name" value="GST_C_2"/>
    <property type="match status" value="1"/>
</dbReference>
<name>F7ZJ32_ROSLO</name>
<dbReference type="SFLD" id="SFLDS00019">
    <property type="entry name" value="Glutathione_Transferase_(cytos"/>
    <property type="match status" value="1"/>
</dbReference>
<dbReference type="PANTHER" id="PTHR12289:SF41">
    <property type="entry name" value="FAILED AXON CONNECTIONS-RELATED"/>
    <property type="match status" value="1"/>
</dbReference>